<keyword evidence="8" id="KW-1185">Reference proteome</keyword>
<feature type="transmembrane region" description="Helical" evidence="6">
    <location>
        <begin position="393"/>
        <end position="413"/>
    </location>
</feature>
<keyword evidence="4 6" id="KW-1133">Transmembrane helix</keyword>
<evidence type="ECO:0000256" key="1">
    <source>
        <dbReference type="ARBA" id="ARBA00004651"/>
    </source>
</evidence>
<dbReference type="EMBL" id="JBHTKH010000005">
    <property type="protein sequence ID" value="MFD1054542.1"/>
    <property type="molecule type" value="Genomic_DNA"/>
</dbReference>
<organism evidence="7 8">
    <name type="scientific">Terrabacter terrigena</name>
    <dbReference type="NCBI Taxonomy" id="574718"/>
    <lineage>
        <taxon>Bacteria</taxon>
        <taxon>Bacillati</taxon>
        <taxon>Actinomycetota</taxon>
        <taxon>Actinomycetes</taxon>
        <taxon>Micrococcales</taxon>
        <taxon>Intrasporangiaceae</taxon>
        <taxon>Terrabacter</taxon>
    </lineage>
</organism>
<evidence type="ECO:0000256" key="4">
    <source>
        <dbReference type="ARBA" id="ARBA00022989"/>
    </source>
</evidence>
<proteinExistence type="predicted"/>
<feature type="transmembrane region" description="Helical" evidence="6">
    <location>
        <begin position="300"/>
        <end position="320"/>
    </location>
</feature>
<dbReference type="PANTHER" id="PTHR30250">
    <property type="entry name" value="PST FAMILY PREDICTED COLANIC ACID TRANSPORTER"/>
    <property type="match status" value="1"/>
</dbReference>
<feature type="transmembrane region" description="Helical" evidence="6">
    <location>
        <begin position="332"/>
        <end position="349"/>
    </location>
</feature>
<feature type="transmembrane region" description="Helical" evidence="6">
    <location>
        <begin position="256"/>
        <end position="280"/>
    </location>
</feature>
<feature type="transmembrane region" description="Helical" evidence="6">
    <location>
        <begin position="21"/>
        <end position="47"/>
    </location>
</feature>
<evidence type="ECO:0000313" key="7">
    <source>
        <dbReference type="EMBL" id="MFD1054542.1"/>
    </source>
</evidence>
<comment type="caution">
    <text evidence="7">The sequence shown here is derived from an EMBL/GenBank/DDBJ whole genome shotgun (WGS) entry which is preliminary data.</text>
</comment>
<feature type="transmembrane region" description="Helical" evidence="6">
    <location>
        <begin position="361"/>
        <end position="381"/>
    </location>
</feature>
<feature type="transmembrane region" description="Helical" evidence="6">
    <location>
        <begin position="125"/>
        <end position="143"/>
    </location>
</feature>
<feature type="transmembrane region" description="Helical" evidence="6">
    <location>
        <begin position="182"/>
        <end position="203"/>
    </location>
</feature>
<feature type="transmembrane region" description="Helical" evidence="6">
    <location>
        <begin position="155"/>
        <end position="176"/>
    </location>
</feature>
<evidence type="ECO:0000313" key="8">
    <source>
        <dbReference type="Proteomes" id="UP001597046"/>
    </source>
</evidence>
<evidence type="ECO:0000256" key="3">
    <source>
        <dbReference type="ARBA" id="ARBA00022692"/>
    </source>
</evidence>
<dbReference type="Proteomes" id="UP001597046">
    <property type="component" value="Unassembled WGS sequence"/>
</dbReference>
<keyword evidence="5 6" id="KW-0472">Membrane</keyword>
<reference evidence="8" key="1">
    <citation type="journal article" date="2019" name="Int. J. Syst. Evol. Microbiol.">
        <title>The Global Catalogue of Microorganisms (GCM) 10K type strain sequencing project: providing services to taxonomists for standard genome sequencing and annotation.</title>
        <authorList>
            <consortium name="The Broad Institute Genomics Platform"/>
            <consortium name="The Broad Institute Genome Sequencing Center for Infectious Disease"/>
            <person name="Wu L."/>
            <person name="Ma J."/>
        </authorList>
    </citation>
    <scope>NUCLEOTIDE SEQUENCE [LARGE SCALE GENOMIC DNA]</scope>
    <source>
        <strain evidence="8">CCUG 57508</strain>
    </source>
</reference>
<evidence type="ECO:0000256" key="6">
    <source>
        <dbReference type="SAM" id="Phobius"/>
    </source>
</evidence>
<comment type="subcellular location">
    <subcellularLocation>
        <location evidence="1">Cell membrane</location>
        <topology evidence="1">Multi-pass membrane protein</topology>
    </subcellularLocation>
</comment>
<dbReference type="InterPro" id="IPR050833">
    <property type="entry name" value="Poly_Biosynth_Transport"/>
</dbReference>
<name>A0ABW3MV12_9MICO</name>
<evidence type="ECO:0000256" key="2">
    <source>
        <dbReference type="ARBA" id="ARBA00022475"/>
    </source>
</evidence>
<gene>
    <name evidence="7" type="ORF">ACFQ2V_09525</name>
</gene>
<feature type="transmembrane region" description="Helical" evidence="6">
    <location>
        <begin position="93"/>
        <end position="113"/>
    </location>
</feature>
<dbReference type="RefSeq" id="WP_386052444.1">
    <property type="nucleotide sequence ID" value="NZ_JBHTKH010000005.1"/>
</dbReference>
<keyword evidence="3 6" id="KW-0812">Transmembrane</keyword>
<evidence type="ECO:0000256" key="5">
    <source>
        <dbReference type="ARBA" id="ARBA00023136"/>
    </source>
</evidence>
<keyword evidence="2" id="KW-1003">Cell membrane</keyword>
<dbReference type="PANTHER" id="PTHR30250:SF11">
    <property type="entry name" value="O-ANTIGEN TRANSPORTER-RELATED"/>
    <property type="match status" value="1"/>
</dbReference>
<protein>
    <submittedName>
        <fullName evidence="7">Lipopolysaccharide biosynthesis protein</fullName>
    </submittedName>
</protein>
<feature type="transmembrane region" description="Helical" evidence="6">
    <location>
        <begin position="53"/>
        <end position="72"/>
    </location>
</feature>
<feature type="transmembrane region" description="Helical" evidence="6">
    <location>
        <begin position="224"/>
        <end position="244"/>
    </location>
</feature>
<accession>A0ABW3MV12</accession>
<sequence>MKLYAKRGTTLLARSVALKTPALLVLSRFAVIGANLLTGVFLARGLAVEARGVLATVVAMPGLAAMAMTAGLDSATLRLSGKEAQRRAAIRAAYRRGVLALALAVIVCPVWLVVAPQPLSLEVRFAWAVSILLIPVLVLNQLLGNCAIGAKKTALWTTATAVNSLVYLTLSATLFFADLTSLIAFLSCYAASNLLSLSVLLSWSRKFQASHDNDDPSAALVMRSTAIGTAIPTVAQLAMLRVPLPLMSITAGVRDVGVLAVALPFAESLLIIPVMVTSYLLPRYHANGATLIEVRRHAKWVLFCTTALGVVIAALAPVLIERVYGGDYASAVPVIEVLLPGVAIFSYGRSMQAYLFSRGRYASVTVAAILGLAVSVVVQVATAAEIGSLGGALGILSGYAVSTGIVIAGLRYFPPSGAT</sequence>